<name>A0A0S7XQL0_UNCSA</name>
<protein>
    <submittedName>
        <fullName evidence="1">Uncharacterized protein</fullName>
    </submittedName>
</protein>
<dbReference type="Proteomes" id="UP000051861">
    <property type="component" value="Unassembled WGS sequence"/>
</dbReference>
<dbReference type="AlphaFoldDB" id="A0A0S7XQL0"/>
<dbReference type="EMBL" id="LIZX01000164">
    <property type="protein sequence ID" value="KPJ64750.1"/>
    <property type="molecule type" value="Genomic_DNA"/>
</dbReference>
<proteinExistence type="predicted"/>
<organism evidence="1 2">
    <name type="scientific">candidate division WOR-1 bacterium DG_54_3</name>
    <dbReference type="NCBI Taxonomy" id="1703775"/>
    <lineage>
        <taxon>Bacteria</taxon>
        <taxon>Bacillati</taxon>
        <taxon>Saganbacteria</taxon>
    </lineage>
</organism>
<dbReference type="InterPro" id="IPR011989">
    <property type="entry name" value="ARM-like"/>
</dbReference>
<dbReference type="InterPro" id="IPR016024">
    <property type="entry name" value="ARM-type_fold"/>
</dbReference>
<comment type="caution">
    <text evidence="1">The sequence shown here is derived from an EMBL/GenBank/DDBJ whole genome shotgun (WGS) entry which is preliminary data.</text>
</comment>
<gene>
    <name evidence="1" type="ORF">AMJ44_12190</name>
</gene>
<reference evidence="1 2" key="1">
    <citation type="journal article" date="2015" name="Microbiome">
        <title>Genomic resolution of linkages in carbon, nitrogen, and sulfur cycling among widespread estuary sediment bacteria.</title>
        <authorList>
            <person name="Baker B.J."/>
            <person name="Lazar C.S."/>
            <person name="Teske A.P."/>
            <person name="Dick G.J."/>
        </authorList>
    </citation>
    <scope>NUCLEOTIDE SEQUENCE [LARGE SCALE GENOMIC DNA]</scope>
    <source>
        <strain evidence="1">DG_54_3</strain>
    </source>
</reference>
<dbReference type="Gene3D" id="1.25.10.10">
    <property type="entry name" value="Leucine-rich Repeat Variant"/>
    <property type="match status" value="1"/>
</dbReference>
<dbReference type="SUPFAM" id="SSF48371">
    <property type="entry name" value="ARM repeat"/>
    <property type="match status" value="1"/>
</dbReference>
<accession>A0A0S7XQL0</accession>
<evidence type="ECO:0000313" key="2">
    <source>
        <dbReference type="Proteomes" id="UP000051861"/>
    </source>
</evidence>
<sequence length="743" mass="83403">MASFREAGPHTDCFKFSDKNMKFLIRNADINVGGEKAKMGEIIIKDAPLKYKKPLGYGDLEGDYNGKVGGEKEVEVAGEKYCRENSTEDCRDFLEYLEGSGYLSAQLKTRLLFGSKSYNLNKKKVDSLIRKIANIKVAENQILPILQNIMRAGVKHVKDIEALLQAVLSIPSKERKCPDSSLSNLFQVVKAMEAAGFCESDEVENFIGGLLGVRKGKSSEIIAKNLPKLLSLSEKPINLKKIIEVIKSINVLRFENADLAEIILNRVKNTKDERRLAIVVFPVADIGVVFGDRADIFDALIKNDYRVLYYEVSTDRDFYKRLKEATKDQKASLLLIGGHGTPKGVNFGSESFDYQEEVYFLDLSDKEEMNRNRIGDLVDGVLEDGGQIILCSCSTGHGEDKKLNMANLLRDVFPYAGDILAPEGVALNYLEYDSKERRFHAEFNSPAYNAIGRKLKCPSSYKRLSEKHISAFIRSLKIHSPLPGVESKAVNNLWCMGTKGREEMRKQTIKSLVGLIDGRDTVSETARVILAHIGKEAVPPLVERLQVSKSALEPLKFIARKYGLRLENLIADNWKKEYRIILPEVARALGSKGRTEFIPQLFEALREGGQVKEEAINSLNKLIHAGVLFYIRTAIGGSDIEKKRQVLTFCTLSADLKKALASSLITESKLHIYVLDVLPNKEADKEIRRLAARLLGDIGLYWSDECILEEILGVGLFTPRNDDKELCRIALESLMRIRKKRNE</sequence>
<evidence type="ECO:0000313" key="1">
    <source>
        <dbReference type="EMBL" id="KPJ64750.1"/>
    </source>
</evidence>